<dbReference type="OrthoDB" id="9796486at2"/>
<evidence type="ECO:0000256" key="5">
    <source>
        <dbReference type="ARBA" id="ARBA00022617"/>
    </source>
</evidence>
<dbReference type="AlphaFoldDB" id="A0A2A4F1L7"/>
<evidence type="ECO:0000256" key="16">
    <source>
        <dbReference type="ARBA" id="ARBA00049433"/>
    </source>
</evidence>
<dbReference type="GO" id="GO:0046872">
    <property type="term" value="F:metal ion binding"/>
    <property type="evidence" value="ECO:0007669"/>
    <property type="project" value="UniProtKB-KW"/>
</dbReference>
<comment type="caution">
    <text evidence="19">The sequence shown here is derived from an EMBL/GenBank/DDBJ whole genome shotgun (WGS) entry which is preliminary data.</text>
</comment>
<accession>A0A2A4F1L7</accession>
<evidence type="ECO:0000256" key="9">
    <source>
        <dbReference type="ARBA" id="ARBA00022827"/>
    </source>
</evidence>
<evidence type="ECO:0000256" key="1">
    <source>
        <dbReference type="ARBA" id="ARBA00001970"/>
    </source>
</evidence>
<evidence type="ECO:0000256" key="11">
    <source>
        <dbReference type="ARBA" id="ARBA00023002"/>
    </source>
</evidence>
<evidence type="ECO:0000256" key="10">
    <source>
        <dbReference type="ARBA" id="ARBA00022857"/>
    </source>
</evidence>
<evidence type="ECO:0000256" key="3">
    <source>
        <dbReference type="ARBA" id="ARBA00006401"/>
    </source>
</evidence>
<dbReference type="InterPro" id="IPR001041">
    <property type="entry name" value="2Fe-2S_ferredoxin-type"/>
</dbReference>
<comment type="cofactor">
    <cofactor evidence="2">
        <name>FAD</name>
        <dbReference type="ChEBI" id="CHEBI:57692"/>
    </cofactor>
</comment>
<keyword evidence="6" id="KW-0285">Flavoprotein</keyword>
<dbReference type="InterPro" id="IPR039261">
    <property type="entry name" value="FNR_nucleotide-bd"/>
</dbReference>
<reference evidence="19 20" key="1">
    <citation type="submission" date="2017-01" db="EMBL/GenBank/DDBJ databases">
        <title>Whole-Genome Shotgun Sequencing of Two beta-Proteobacterial Species in Search of the Bulgecin Biosynthetic Cluster.</title>
        <authorList>
            <person name="Horsman M.E."/>
            <person name="Marous D.R."/>
            <person name="Li R."/>
            <person name="Oliver R.A."/>
            <person name="Byun B."/>
            <person name="Emrich S.J."/>
            <person name="Boggess B."/>
            <person name="Townsend C.A."/>
            <person name="Mobashery S."/>
        </authorList>
    </citation>
    <scope>NUCLEOTIDE SEQUENCE [LARGE SCALE GENOMIC DNA]</scope>
    <source>
        <strain evidence="19 20">ATCC 31363</strain>
    </source>
</reference>
<keyword evidence="12" id="KW-0408">Iron</keyword>
<dbReference type="CDD" id="cd06184">
    <property type="entry name" value="flavohem_like_fad_nad_binding"/>
    <property type="match status" value="1"/>
</dbReference>
<dbReference type="PANTHER" id="PTHR47354:SF6">
    <property type="entry name" value="NADH OXIDOREDUCTASE HCR"/>
    <property type="match status" value="1"/>
</dbReference>
<proteinExistence type="inferred from homology"/>
<dbReference type="GO" id="GO:0008941">
    <property type="term" value="F:nitric oxide dioxygenase NAD(P)H activity"/>
    <property type="evidence" value="ECO:0007669"/>
    <property type="project" value="UniProtKB-EC"/>
</dbReference>
<dbReference type="SUPFAM" id="SSF52343">
    <property type="entry name" value="Ferredoxin reductase-like, C-terminal NADP-linked domain"/>
    <property type="match status" value="1"/>
</dbReference>
<keyword evidence="14" id="KW-0520">NAD</keyword>
<keyword evidence="8" id="KW-0479">Metal-binding</keyword>
<dbReference type="InterPro" id="IPR017927">
    <property type="entry name" value="FAD-bd_FR_type"/>
</dbReference>
<evidence type="ECO:0000313" key="19">
    <source>
        <dbReference type="EMBL" id="PCE26857.1"/>
    </source>
</evidence>
<evidence type="ECO:0000256" key="12">
    <source>
        <dbReference type="ARBA" id="ARBA00023004"/>
    </source>
</evidence>
<dbReference type="Pfam" id="PF00111">
    <property type="entry name" value="Fer2"/>
    <property type="match status" value="1"/>
</dbReference>
<dbReference type="SUPFAM" id="SSF63380">
    <property type="entry name" value="Riboflavin synthase domain-like"/>
    <property type="match status" value="1"/>
</dbReference>
<evidence type="ECO:0000256" key="8">
    <source>
        <dbReference type="ARBA" id="ARBA00022723"/>
    </source>
</evidence>
<evidence type="ECO:0000256" key="6">
    <source>
        <dbReference type="ARBA" id="ARBA00022630"/>
    </source>
</evidence>
<evidence type="ECO:0000256" key="14">
    <source>
        <dbReference type="ARBA" id="ARBA00023027"/>
    </source>
</evidence>
<keyword evidence="10" id="KW-0521">NADP</keyword>
<dbReference type="InterPro" id="IPR008333">
    <property type="entry name" value="Cbr1-like_FAD-bd_dom"/>
</dbReference>
<dbReference type="InterPro" id="IPR012675">
    <property type="entry name" value="Beta-grasp_dom_sf"/>
</dbReference>
<dbReference type="Proteomes" id="UP000218022">
    <property type="component" value="Unassembled WGS sequence"/>
</dbReference>
<dbReference type="FunFam" id="3.40.50.80:FF:000010">
    <property type="entry name" value="Flavohemoprotein"/>
    <property type="match status" value="1"/>
</dbReference>
<keyword evidence="11" id="KW-0560">Oxidoreductase</keyword>
<keyword evidence="13" id="KW-0411">Iron-sulfur</keyword>
<dbReference type="SUPFAM" id="SSF54292">
    <property type="entry name" value="2Fe-2S ferredoxin-like"/>
    <property type="match status" value="1"/>
</dbReference>
<dbReference type="PROSITE" id="PS51384">
    <property type="entry name" value="FAD_FR"/>
    <property type="match status" value="1"/>
</dbReference>
<dbReference type="Pfam" id="PF00175">
    <property type="entry name" value="NAD_binding_1"/>
    <property type="match status" value="1"/>
</dbReference>
<evidence type="ECO:0000256" key="4">
    <source>
        <dbReference type="ARBA" id="ARBA00012229"/>
    </source>
</evidence>
<dbReference type="Gene3D" id="3.40.50.80">
    <property type="entry name" value="Nucleotide-binding domain of ferredoxin-NADP reductase (FNR) module"/>
    <property type="match status" value="1"/>
</dbReference>
<evidence type="ECO:0000259" key="18">
    <source>
        <dbReference type="PROSITE" id="PS51384"/>
    </source>
</evidence>
<dbReference type="EMBL" id="MTZV01000003">
    <property type="protein sequence ID" value="PCE26857.1"/>
    <property type="molecule type" value="Genomic_DNA"/>
</dbReference>
<keyword evidence="9" id="KW-0274">FAD</keyword>
<comment type="similarity">
    <text evidence="17">In the N-terminal section; belongs to the FAD-binding oxidoreductase type 6 family.</text>
</comment>
<comment type="catalytic activity">
    <reaction evidence="16">
        <text>2 nitric oxide + NADPH + 2 O2 = 2 nitrate + NADP(+) + H(+)</text>
        <dbReference type="Rhea" id="RHEA:19465"/>
        <dbReference type="ChEBI" id="CHEBI:15378"/>
        <dbReference type="ChEBI" id="CHEBI:15379"/>
        <dbReference type="ChEBI" id="CHEBI:16480"/>
        <dbReference type="ChEBI" id="CHEBI:17632"/>
        <dbReference type="ChEBI" id="CHEBI:57783"/>
        <dbReference type="ChEBI" id="CHEBI:58349"/>
        <dbReference type="EC" id="1.14.12.17"/>
    </reaction>
</comment>
<protein>
    <recommendedName>
        <fullName evidence="4">nitric oxide dioxygenase</fullName>
        <ecNumber evidence="4">1.14.12.17</ecNumber>
    </recommendedName>
</protein>
<evidence type="ECO:0000256" key="13">
    <source>
        <dbReference type="ARBA" id="ARBA00023014"/>
    </source>
</evidence>
<dbReference type="Pfam" id="PF00970">
    <property type="entry name" value="FAD_binding_6"/>
    <property type="match status" value="1"/>
</dbReference>
<dbReference type="InterPro" id="IPR001433">
    <property type="entry name" value="OxRdtase_FAD/NAD-bd"/>
</dbReference>
<comment type="cofactor">
    <cofactor evidence="1">
        <name>heme b</name>
        <dbReference type="ChEBI" id="CHEBI:60344"/>
    </cofactor>
</comment>
<dbReference type="EC" id="1.14.12.17" evidence="4"/>
<evidence type="ECO:0000256" key="17">
    <source>
        <dbReference type="ARBA" id="ARBA00061434"/>
    </source>
</evidence>
<comment type="similarity">
    <text evidence="3">In the C-terminal section; belongs to the flavoprotein pyridine nucleotide cytochrome reductase family.</text>
</comment>
<evidence type="ECO:0000313" key="20">
    <source>
        <dbReference type="Proteomes" id="UP000218022"/>
    </source>
</evidence>
<dbReference type="CDD" id="cd00207">
    <property type="entry name" value="fer2"/>
    <property type="match status" value="1"/>
</dbReference>
<dbReference type="InterPro" id="IPR050415">
    <property type="entry name" value="MRET"/>
</dbReference>
<evidence type="ECO:0000256" key="15">
    <source>
        <dbReference type="ARBA" id="ARBA00048649"/>
    </source>
</evidence>
<keyword evidence="5" id="KW-0349">Heme</keyword>
<dbReference type="Gene3D" id="2.40.30.10">
    <property type="entry name" value="Translation factors"/>
    <property type="match status" value="1"/>
</dbReference>
<evidence type="ECO:0000256" key="2">
    <source>
        <dbReference type="ARBA" id="ARBA00001974"/>
    </source>
</evidence>
<dbReference type="PANTHER" id="PTHR47354">
    <property type="entry name" value="NADH OXIDOREDUCTASE HCR"/>
    <property type="match status" value="1"/>
</dbReference>
<dbReference type="GO" id="GO:0051537">
    <property type="term" value="F:2 iron, 2 sulfur cluster binding"/>
    <property type="evidence" value="ECO:0007669"/>
    <property type="project" value="UniProtKB-KW"/>
</dbReference>
<dbReference type="InterPro" id="IPR017938">
    <property type="entry name" value="Riboflavin_synthase-like_b-brl"/>
</dbReference>
<name>A0A2A4F1L7_9BURK</name>
<sequence length="389" mass="41901">MWSAGSKREVEVALPDVNASTSAGRGFERFRVVRRTQESESIVSFELVPVDAGRSLAFIAGQFVALRLTMPEGETLLRHYSLSGDPADTTHWRISVKLESTPPGRASSWLHQNIDVGDELELAGPAGAFICDEDSERPVILLSGGVGVTPLVSMLHRLARSATRRVYFVHACENSAVHAFADEVDALAAVRPGIAVHVCYRNPFGGDEAWGACDSKGLLTKATLQALLPLDDYTVYLCGPPGFMQANWRLLCELGIARERIHYEFFGPATVLEDEVSGARSMPAKESVAPPVSDAVPDTGTVTVRFEPHGDPIPWDPSFHSLLEMAEHAGYAPAFNCRAGLCNACTTPLLSGRVHYVEDPLAPPADGELLLCCTRPVTPVTLAVKSSPA</sequence>
<organism evidence="19 20">
    <name type="scientific">Paraburkholderia acidicola</name>
    <dbReference type="NCBI Taxonomy" id="1912599"/>
    <lineage>
        <taxon>Bacteria</taxon>
        <taxon>Pseudomonadati</taxon>
        <taxon>Pseudomonadota</taxon>
        <taxon>Betaproteobacteria</taxon>
        <taxon>Burkholderiales</taxon>
        <taxon>Burkholderiaceae</taxon>
        <taxon>Paraburkholderia</taxon>
    </lineage>
</organism>
<gene>
    <name evidence="19" type="ORF">BWP39_08705</name>
</gene>
<feature type="domain" description="FAD-binding FR-type" evidence="18">
    <location>
        <begin position="25"/>
        <end position="132"/>
    </location>
</feature>
<keyword evidence="7" id="KW-0001">2Fe-2S</keyword>
<dbReference type="Gene3D" id="3.10.20.30">
    <property type="match status" value="1"/>
</dbReference>
<comment type="catalytic activity">
    <reaction evidence="15">
        <text>2 nitric oxide + NADH + 2 O2 = 2 nitrate + NAD(+) + H(+)</text>
        <dbReference type="Rhea" id="RHEA:19469"/>
        <dbReference type="ChEBI" id="CHEBI:15378"/>
        <dbReference type="ChEBI" id="CHEBI:15379"/>
        <dbReference type="ChEBI" id="CHEBI:16480"/>
        <dbReference type="ChEBI" id="CHEBI:17632"/>
        <dbReference type="ChEBI" id="CHEBI:57540"/>
        <dbReference type="ChEBI" id="CHEBI:57945"/>
        <dbReference type="EC" id="1.14.12.17"/>
    </reaction>
</comment>
<evidence type="ECO:0000256" key="7">
    <source>
        <dbReference type="ARBA" id="ARBA00022714"/>
    </source>
</evidence>
<dbReference type="PRINTS" id="PR00410">
    <property type="entry name" value="PHEHYDRXLASE"/>
</dbReference>
<dbReference type="InterPro" id="IPR036010">
    <property type="entry name" value="2Fe-2S_ferredoxin-like_sf"/>
</dbReference>